<protein>
    <submittedName>
        <fullName evidence="1">Uncharacterized protein</fullName>
    </submittedName>
</protein>
<gene>
    <name evidence="1" type="ORF">DWB77_00343</name>
</gene>
<organism evidence="1 2">
    <name type="scientific">Streptomyces hundungensis</name>
    <dbReference type="NCBI Taxonomy" id="1077946"/>
    <lineage>
        <taxon>Bacteria</taxon>
        <taxon>Bacillati</taxon>
        <taxon>Actinomycetota</taxon>
        <taxon>Actinomycetes</taxon>
        <taxon>Kitasatosporales</taxon>
        <taxon>Streptomycetaceae</taxon>
        <taxon>Streptomyces</taxon>
    </lineage>
</organism>
<sequence length="32" mass="3677">MKPVGHRHGLTLTDHPFELDRLGVHEAIWTGR</sequence>
<dbReference type="EMBL" id="CP032698">
    <property type="protein sequence ID" value="AYG78236.1"/>
    <property type="molecule type" value="Genomic_DNA"/>
</dbReference>
<evidence type="ECO:0000313" key="2">
    <source>
        <dbReference type="Proteomes" id="UP000271554"/>
    </source>
</evidence>
<dbReference type="Proteomes" id="UP000271554">
    <property type="component" value="Chromosome"/>
</dbReference>
<dbReference type="KEGG" id="shun:DWB77_00343"/>
<proteinExistence type="predicted"/>
<dbReference type="AlphaFoldDB" id="A0A387H3H9"/>
<evidence type="ECO:0000313" key="1">
    <source>
        <dbReference type="EMBL" id="AYG78236.1"/>
    </source>
</evidence>
<accession>A0A387H3H9</accession>
<name>A0A387H3H9_9ACTN</name>
<reference evidence="1 2" key="1">
    <citation type="submission" date="2018-10" db="EMBL/GenBank/DDBJ databases">
        <title>Relationship between Morphology and Antimicrobial Activity in Streptomyces.</title>
        <authorList>
            <person name="Kang H.J."/>
            <person name="Kim S.B."/>
        </authorList>
    </citation>
    <scope>NUCLEOTIDE SEQUENCE [LARGE SCALE GENOMIC DNA]</scope>
    <source>
        <strain evidence="1 2">BH38</strain>
    </source>
</reference>
<keyword evidence="2" id="KW-1185">Reference proteome</keyword>